<dbReference type="RefSeq" id="WP_249328816.1">
    <property type="nucleotide sequence ID" value="NZ_CP060635.1"/>
</dbReference>
<sequence length="276" mass="31502">MGKKIKKLLAVAAGTTAAWALAIKPRTSSKPDMSEIKRYDFASRGYYNIRKKIPENSLTAFTAAVEHGYGIVMDVRLSRDGVPVIFRDHKLWRVCGADGTVEESTWEKLKECRLSRTQETIPCLAAGLELVDGQVPVILNLNVDLDNYGVLCARVCEVLDAYEGVFAIESFDYRVVKWLKDNRPEIIRGQMMERHIKHGGTDMNPVQDFVRYNLLTNFLTSPDFISCNIADRRTVSLLFCRLLYRVQMMDWTVDSMDDYELVKTDESIVIFEDIEP</sequence>
<feature type="signal peptide" evidence="1">
    <location>
        <begin position="1"/>
        <end position="22"/>
    </location>
</feature>
<keyword evidence="4" id="KW-1185">Reference proteome</keyword>
<dbReference type="PANTHER" id="PTHR46211:SF1">
    <property type="entry name" value="GLYCEROPHOSPHODIESTER PHOSPHODIESTERASE, CYTOPLASMIC"/>
    <property type="match status" value="1"/>
</dbReference>
<gene>
    <name evidence="3" type="ORF">H9Q79_17315</name>
</gene>
<dbReference type="InterPro" id="IPR017946">
    <property type="entry name" value="PLC-like_Pdiesterase_TIM-brl"/>
</dbReference>
<dbReference type="Proteomes" id="UP000515860">
    <property type="component" value="Chromosome"/>
</dbReference>
<evidence type="ECO:0000256" key="1">
    <source>
        <dbReference type="SAM" id="SignalP"/>
    </source>
</evidence>
<organism evidence="3 4">
    <name type="scientific">Wansuia hejianensis</name>
    <dbReference type="NCBI Taxonomy" id="2763667"/>
    <lineage>
        <taxon>Bacteria</taxon>
        <taxon>Bacillati</taxon>
        <taxon>Bacillota</taxon>
        <taxon>Clostridia</taxon>
        <taxon>Lachnospirales</taxon>
        <taxon>Lachnospiraceae</taxon>
        <taxon>Wansuia</taxon>
    </lineage>
</organism>
<reference evidence="3 4" key="1">
    <citation type="submission" date="2020-08" db="EMBL/GenBank/DDBJ databases">
        <authorList>
            <person name="Liu C."/>
            <person name="Sun Q."/>
        </authorList>
    </citation>
    <scope>NUCLEOTIDE SEQUENCE [LARGE SCALE GENOMIC DNA]</scope>
    <source>
        <strain evidence="3 4">NSJ-29</strain>
    </source>
</reference>
<evidence type="ECO:0000313" key="3">
    <source>
        <dbReference type="EMBL" id="QNM08590.1"/>
    </source>
</evidence>
<name>A0A7G9GCQ8_9FIRM</name>
<evidence type="ECO:0000259" key="2">
    <source>
        <dbReference type="PROSITE" id="PS51704"/>
    </source>
</evidence>
<evidence type="ECO:0000313" key="4">
    <source>
        <dbReference type="Proteomes" id="UP000515860"/>
    </source>
</evidence>
<feature type="chain" id="PRO_5038821861" description="GP-PDE domain-containing protein" evidence="1">
    <location>
        <begin position="23"/>
        <end position="276"/>
    </location>
</feature>
<dbReference type="SUPFAM" id="SSF51695">
    <property type="entry name" value="PLC-like phosphodiesterases"/>
    <property type="match status" value="1"/>
</dbReference>
<dbReference type="PROSITE" id="PS51704">
    <property type="entry name" value="GP_PDE"/>
    <property type="match status" value="1"/>
</dbReference>
<dbReference type="GO" id="GO:0008081">
    <property type="term" value="F:phosphoric diester hydrolase activity"/>
    <property type="evidence" value="ECO:0007669"/>
    <property type="project" value="InterPro"/>
</dbReference>
<dbReference type="GO" id="GO:0006629">
    <property type="term" value="P:lipid metabolic process"/>
    <property type="evidence" value="ECO:0007669"/>
    <property type="project" value="InterPro"/>
</dbReference>
<dbReference type="AlphaFoldDB" id="A0A7G9GCQ8"/>
<feature type="domain" description="GP-PDE" evidence="2">
    <location>
        <begin position="38"/>
        <end position="276"/>
    </location>
</feature>
<dbReference type="KEGG" id="whj:H9Q79_17315"/>
<protein>
    <recommendedName>
        <fullName evidence="2">GP-PDE domain-containing protein</fullName>
    </recommendedName>
</protein>
<accession>A0A7G9GCQ8</accession>
<dbReference type="Gene3D" id="3.20.20.190">
    <property type="entry name" value="Phosphatidylinositol (PI) phosphodiesterase"/>
    <property type="match status" value="1"/>
</dbReference>
<proteinExistence type="predicted"/>
<dbReference type="EMBL" id="CP060635">
    <property type="protein sequence ID" value="QNM08590.1"/>
    <property type="molecule type" value="Genomic_DNA"/>
</dbReference>
<keyword evidence="1" id="KW-0732">Signal</keyword>
<dbReference type="PANTHER" id="PTHR46211">
    <property type="entry name" value="GLYCEROPHOSPHORYL DIESTER PHOSPHODIESTERASE"/>
    <property type="match status" value="1"/>
</dbReference>
<dbReference type="Pfam" id="PF03009">
    <property type="entry name" value="GDPD"/>
    <property type="match status" value="1"/>
</dbReference>
<dbReference type="InterPro" id="IPR030395">
    <property type="entry name" value="GP_PDE_dom"/>
</dbReference>